<reference evidence="2 3" key="1">
    <citation type="submission" date="2020-05" db="EMBL/GenBank/DDBJ databases">
        <title>MicrobeNet Type strains.</title>
        <authorList>
            <person name="Nicholson A.C."/>
        </authorList>
    </citation>
    <scope>NUCLEOTIDE SEQUENCE [LARGE SCALE GENOMIC DNA]</scope>
    <source>
        <strain evidence="2 3">JCM 3224</strain>
    </source>
</reference>
<name>A0A849C1V9_9NOCA</name>
<evidence type="ECO:0000313" key="3">
    <source>
        <dbReference type="Proteomes" id="UP000586827"/>
    </source>
</evidence>
<organism evidence="2 3">
    <name type="scientific">Nocardia uniformis</name>
    <dbReference type="NCBI Taxonomy" id="53432"/>
    <lineage>
        <taxon>Bacteria</taxon>
        <taxon>Bacillati</taxon>
        <taxon>Actinomycetota</taxon>
        <taxon>Actinomycetes</taxon>
        <taxon>Mycobacteriales</taxon>
        <taxon>Nocardiaceae</taxon>
        <taxon>Nocardia</taxon>
    </lineage>
</organism>
<comment type="caution">
    <text evidence="2">The sequence shown here is derived from an EMBL/GenBank/DDBJ whole genome shotgun (WGS) entry which is preliminary data.</text>
</comment>
<sequence length="76" mass="8284">MSDTSAHSTSRRSGTWLLRIAIGLFAIGLLAIIGIFGWAILSDSEPALWLYLVAMCAPLGFLFGVIFALWSGRRAR</sequence>
<evidence type="ECO:0000313" key="2">
    <source>
        <dbReference type="EMBL" id="NNH71678.1"/>
    </source>
</evidence>
<feature type="transmembrane region" description="Helical" evidence="1">
    <location>
        <begin position="16"/>
        <end position="41"/>
    </location>
</feature>
<gene>
    <name evidence="2" type="ORF">HLB23_17725</name>
</gene>
<protein>
    <submittedName>
        <fullName evidence="2">Uncharacterized protein</fullName>
    </submittedName>
</protein>
<dbReference type="Proteomes" id="UP000586827">
    <property type="component" value="Unassembled WGS sequence"/>
</dbReference>
<accession>A0A849C1V9</accession>
<keyword evidence="1" id="KW-0812">Transmembrane</keyword>
<keyword evidence="3" id="KW-1185">Reference proteome</keyword>
<dbReference type="AlphaFoldDB" id="A0A849C1V9"/>
<evidence type="ECO:0000256" key="1">
    <source>
        <dbReference type="SAM" id="Phobius"/>
    </source>
</evidence>
<feature type="transmembrane region" description="Helical" evidence="1">
    <location>
        <begin position="47"/>
        <end position="70"/>
    </location>
</feature>
<keyword evidence="1" id="KW-1133">Transmembrane helix</keyword>
<keyword evidence="1" id="KW-0472">Membrane</keyword>
<proteinExistence type="predicted"/>
<dbReference type="RefSeq" id="WP_067519728.1">
    <property type="nucleotide sequence ID" value="NZ_JABELX010000006.1"/>
</dbReference>
<dbReference type="EMBL" id="JABELX010000006">
    <property type="protein sequence ID" value="NNH71678.1"/>
    <property type="molecule type" value="Genomic_DNA"/>
</dbReference>